<comment type="subcellular location">
    <subcellularLocation>
        <location evidence="1 13 14">Cytoplasm</location>
    </subcellularLocation>
</comment>
<dbReference type="Proteomes" id="UP001238163">
    <property type="component" value="Unassembled WGS sequence"/>
</dbReference>
<dbReference type="GO" id="GO:0005524">
    <property type="term" value="F:ATP binding"/>
    <property type="evidence" value="ECO:0007669"/>
    <property type="project" value="UniProtKB-UniRule"/>
</dbReference>
<evidence type="ECO:0000256" key="13">
    <source>
        <dbReference type="HAMAP-Rule" id="MF_00204"/>
    </source>
</evidence>
<dbReference type="InterPro" id="IPR041471">
    <property type="entry name" value="UvrB_inter"/>
</dbReference>
<evidence type="ECO:0000256" key="14">
    <source>
        <dbReference type="RuleBase" id="RU003587"/>
    </source>
</evidence>
<evidence type="ECO:0000256" key="3">
    <source>
        <dbReference type="ARBA" id="ARBA00022490"/>
    </source>
</evidence>
<organism evidence="19 20">
    <name type="scientific">Oligosphaera ethanolica</name>
    <dbReference type="NCBI Taxonomy" id="760260"/>
    <lineage>
        <taxon>Bacteria</taxon>
        <taxon>Pseudomonadati</taxon>
        <taxon>Lentisphaerota</taxon>
        <taxon>Oligosphaeria</taxon>
        <taxon>Oligosphaerales</taxon>
        <taxon>Oligosphaeraceae</taxon>
        <taxon>Oligosphaera</taxon>
    </lineage>
</organism>
<evidence type="ECO:0000256" key="10">
    <source>
        <dbReference type="ARBA" id="ARBA00023236"/>
    </source>
</evidence>
<evidence type="ECO:0000256" key="8">
    <source>
        <dbReference type="ARBA" id="ARBA00022881"/>
    </source>
</evidence>
<keyword evidence="20" id="KW-1185">Reference proteome</keyword>
<evidence type="ECO:0000256" key="7">
    <source>
        <dbReference type="ARBA" id="ARBA00022840"/>
    </source>
</evidence>
<dbReference type="InterPro" id="IPR036876">
    <property type="entry name" value="UVR_dom_sf"/>
</dbReference>
<keyword evidence="4 13" id="KW-0547">Nucleotide-binding</keyword>
<dbReference type="CDD" id="cd17916">
    <property type="entry name" value="DEXHc_UvrB"/>
    <property type="match status" value="1"/>
</dbReference>
<evidence type="ECO:0000259" key="18">
    <source>
        <dbReference type="PROSITE" id="PS51194"/>
    </source>
</evidence>
<dbReference type="SUPFAM" id="SSF52540">
    <property type="entry name" value="P-loop containing nucleoside triphosphate hydrolases"/>
    <property type="match status" value="2"/>
</dbReference>
<evidence type="ECO:0000313" key="19">
    <source>
        <dbReference type="EMBL" id="MDQ0290282.1"/>
    </source>
</evidence>
<comment type="similarity">
    <text evidence="2 13 14">Belongs to the UvrB family.</text>
</comment>
<comment type="domain">
    <text evidence="13">The beta-hairpin motif is involved in DNA binding.</text>
</comment>
<dbReference type="GO" id="GO:0009432">
    <property type="term" value="P:SOS response"/>
    <property type="evidence" value="ECO:0007669"/>
    <property type="project" value="UniProtKB-UniRule"/>
</dbReference>
<keyword evidence="8 13" id="KW-0267">Excision nuclease</keyword>
<dbReference type="AlphaFoldDB" id="A0AAE3VGX8"/>
<dbReference type="Gene3D" id="6.10.140.240">
    <property type="match status" value="1"/>
</dbReference>
<dbReference type="InterPro" id="IPR004807">
    <property type="entry name" value="UvrB"/>
</dbReference>
<dbReference type="PANTHER" id="PTHR24029:SF0">
    <property type="entry name" value="UVRABC SYSTEM PROTEIN B"/>
    <property type="match status" value="1"/>
</dbReference>
<keyword evidence="9 13" id="KW-0234">DNA repair</keyword>
<feature type="domain" description="Helicase ATP-binding" evidence="17">
    <location>
        <begin position="27"/>
        <end position="165"/>
    </location>
</feature>
<dbReference type="GO" id="GO:0006289">
    <property type="term" value="P:nucleotide-excision repair"/>
    <property type="evidence" value="ECO:0007669"/>
    <property type="project" value="UniProtKB-UniRule"/>
</dbReference>
<dbReference type="Pfam" id="PF04851">
    <property type="entry name" value="ResIII"/>
    <property type="match status" value="1"/>
</dbReference>
<sequence>MPDKPFIVHSEYQPAGDQPQAIDALARGIERGDRYQTLLGVTGSGKTFTLANMIAKVQRPTLVVSHNKTLAAQLYSELKSFFPENAVEYFVSYYDYYQPEAYIPQTDTYIAKDSAINDGLERLRLAATGALLERRDVIVVASVSCLYGLGSPEDFSDMRAKVLVSQDLSRDELLRKLVEIQYTRNDIAPERGQFRAAGDTLEIYPSHREDFLRVEFWGDTVERVTRHDPTTRKMTEDLQEAIIFPAKHFVLPQERVKAAEASILQELDEQVAKFERENHLVEAQRIHQRTTYDMEMLKEIGYCSGIENYSRHLTGRAPGSRPYTLVDYFPDDFVTIIDESHATLPQVQAMARADRNRKQTLVDNGFRLPSALDNRPLTFEEFSDLQHNIVFVSATPSDYEMSLTTPVEQVVRPTGLLDPEVEVRPLADQVDDVIEEIRLRAARNERVLVTTLTKRMAEDLSDYLRKLDVRSRYLHSDLDAIERVDILRSLRAGEFDCLVGINLLREGLDLPEVSLVAVLDADKEGFLRSERSLIQTAGRAARNEGGKVILYADKITDSMQRMITLTQDRREKQKAYNAENGITPTTIRRNIQTSLRIYEEAERTVADTIGEEESVYDVLETIRQLEQEMQEAAATLEFERAAMLRDQIIKLKKK</sequence>
<keyword evidence="6 13" id="KW-0228">DNA excision</keyword>
<evidence type="ECO:0000256" key="9">
    <source>
        <dbReference type="ARBA" id="ARBA00023204"/>
    </source>
</evidence>
<comment type="caution">
    <text evidence="19">The sequence shown here is derived from an EMBL/GenBank/DDBJ whole genome shotgun (WGS) entry which is preliminary data.</text>
</comment>
<evidence type="ECO:0000256" key="4">
    <source>
        <dbReference type="ARBA" id="ARBA00022741"/>
    </source>
</evidence>
<comment type="subunit">
    <text evidence="11 13 14">Forms a heterotetramer with UvrA during the search for lesions. Interacts with UvrC in an incision complex.</text>
</comment>
<feature type="domain" description="Helicase C-terminal" evidence="18">
    <location>
        <begin position="429"/>
        <end position="591"/>
    </location>
</feature>
<dbReference type="HAMAP" id="MF_00204">
    <property type="entry name" value="UvrB"/>
    <property type="match status" value="1"/>
</dbReference>
<dbReference type="GO" id="GO:0016887">
    <property type="term" value="F:ATP hydrolysis activity"/>
    <property type="evidence" value="ECO:0007669"/>
    <property type="project" value="InterPro"/>
</dbReference>
<dbReference type="InterPro" id="IPR024759">
    <property type="entry name" value="UvrB_YAD/RRR_dom"/>
</dbReference>
<dbReference type="InterPro" id="IPR027417">
    <property type="entry name" value="P-loop_NTPase"/>
</dbReference>
<dbReference type="NCBIfam" id="TIGR00631">
    <property type="entry name" value="uvrb"/>
    <property type="match status" value="1"/>
</dbReference>
<dbReference type="GO" id="GO:0009380">
    <property type="term" value="C:excinuclease repair complex"/>
    <property type="evidence" value="ECO:0007669"/>
    <property type="project" value="InterPro"/>
</dbReference>
<dbReference type="InterPro" id="IPR014001">
    <property type="entry name" value="Helicase_ATP-bd"/>
</dbReference>
<dbReference type="Gene3D" id="4.10.860.10">
    <property type="entry name" value="UVR domain"/>
    <property type="match status" value="1"/>
</dbReference>
<dbReference type="RefSeq" id="WP_307261718.1">
    <property type="nucleotide sequence ID" value="NZ_JAUSVL010000001.1"/>
</dbReference>
<evidence type="ECO:0000256" key="11">
    <source>
        <dbReference type="ARBA" id="ARBA00026033"/>
    </source>
</evidence>
<dbReference type="Pfam" id="PF00271">
    <property type="entry name" value="Helicase_C"/>
    <property type="match status" value="1"/>
</dbReference>
<dbReference type="EMBL" id="JAUSVL010000001">
    <property type="protein sequence ID" value="MDQ0290282.1"/>
    <property type="molecule type" value="Genomic_DNA"/>
</dbReference>
<name>A0AAE3VGX8_9BACT</name>
<dbReference type="PANTHER" id="PTHR24029">
    <property type="entry name" value="UVRABC SYSTEM PROTEIN B"/>
    <property type="match status" value="1"/>
</dbReference>
<dbReference type="NCBIfam" id="NF003673">
    <property type="entry name" value="PRK05298.1"/>
    <property type="match status" value="1"/>
</dbReference>
<feature type="binding site" evidence="13">
    <location>
        <begin position="40"/>
        <end position="47"/>
    </location>
    <ligand>
        <name>ATP</name>
        <dbReference type="ChEBI" id="CHEBI:30616"/>
    </ligand>
</feature>
<evidence type="ECO:0000259" key="16">
    <source>
        <dbReference type="PROSITE" id="PS50151"/>
    </source>
</evidence>
<proteinExistence type="inferred from homology"/>
<evidence type="ECO:0000256" key="15">
    <source>
        <dbReference type="SAM" id="Coils"/>
    </source>
</evidence>
<accession>A0AAE3VGX8</accession>
<keyword evidence="7 13" id="KW-0067">ATP-binding</keyword>
<feature type="domain" description="UVR" evidence="16">
    <location>
        <begin position="619"/>
        <end position="654"/>
    </location>
</feature>
<dbReference type="InterPro" id="IPR001943">
    <property type="entry name" value="UVR_dom"/>
</dbReference>
<protein>
    <recommendedName>
        <fullName evidence="12 13">UvrABC system protein B</fullName>
        <shortName evidence="13">Protein UvrB</shortName>
    </recommendedName>
    <alternativeName>
        <fullName evidence="13">Excinuclease ABC subunit B</fullName>
    </alternativeName>
</protein>
<evidence type="ECO:0000259" key="17">
    <source>
        <dbReference type="PROSITE" id="PS51192"/>
    </source>
</evidence>
<dbReference type="Pfam" id="PF17757">
    <property type="entry name" value="UvrB_inter"/>
    <property type="match status" value="1"/>
</dbReference>
<keyword evidence="15" id="KW-0175">Coiled coil</keyword>
<dbReference type="SMART" id="SM00487">
    <property type="entry name" value="DEXDc"/>
    <property type="match status" value="1"/>
</dbReference>
<feature type="short sequence motif" description="Beta-hairpin" evidence="13">
    <location>
        <begin position="93"/>
        <end position="116"/>
    </location>
</feature>
<keyword evidence="10 13" id="KW-0742">SOS response</keyword>
<dbReference type="GO" id="GO:0003677">
    <property type="term" value="F:DNA binding"/>
    <property type="evidence" value="ECO:0007669"/>
    <property type="project" value="UniProtKB-UniRule"/>
</dbReference>
<comment type="function">
    <text evidence="13">The UvrABC repair system catalyzes the recognition and processing of DNA lesions. A damage recognition complex composed of 2 UvrA and 2 UvrB subunits scans DNA for abnormalities. Upon binding of the UvrA(2)B(2) complex to a putative damaged site, the DNA wraps around one UvrB monomer. DNA wrap is dependent on ATP binding by UvrB and probably causes local melting of the DNA helix, facilitating insertion of UvrB beta-hairpin between the DNA strands. Then UvrB probes one DNA strand for the presence of a lesion. If a lesion is found the UvrA subunits dissociate and the UvrB-DNA preincision complex is formed. This complex is subsequently bound by UvrC and the second UvrB is released. If no lesion is found, the DNA wraps around the other UvrB subunit that will check the other stand for damage.</text>
</comment>
<dbReference type="Pfam" id="PF12344">
    <property type="entry name" value="UvrB"/>
    <property type="match status" value="1"/>
</dbReference>
<dbReference type="SUPFAM" id="SSF46600">
    <property type="entry name" value="C-terminal UvrC-binding domain of UvrB"/>
    <property type="match status" value="1"/>
</dbReference>
<dbReference type="Gene3D" id="3.40.50.300">
    <property type="entry name" value="P-loop containing nucleotide triphosphate hydrolases"/>
    <property type="match status" value="3"/>
</dbReference>
<evidence type="ECO:0000256" key="2">
    <source>
        <dbReference type="ARBA" id="ARBA00008533"/>
    </source>
</evidence>
<feature type="coiled-coil region" evidence="15">
    <location>
        <begin position="615"/>
        <end position="642"/>
    </location>
</feature>
<reference evidence="19" key="1">
    <citation type="submission" date="2023-07" db="EMBL/GenBank/DDBJ databases">
        <title>Genomic Encyclopedia of Type Strains, Phase IV (KMG-IV): sequencing the most valuable type-strain genomes for metagenomic binning, comparative biology and taxonomic classification.</title>
        <authorList>
            <person name="Goeker M."/>
        </authorList>
    </citation>
    <scope>NUCLEOTIDE SEQUENCE</scope>
    <source>
        <strain evidence="19">DSM 24202</strain>
    </source>
</reference>
<dbReference type="CDD" id="cd18790">
    <property type="entry name" value="SF2_C_UvrB"/>
    <property type="match status" value="1"/>
</dbReference>
<evidence type="ECO:0000256" key="6">
    <source>
        <dbReference type="ARBA" id="ARBA00022769"/>
    </source>
</evidence>
<evidence type="ECO:0000256" key="1">
    <source>
        <dbReference type="ARBA" id="ARBA00004496"/>
    </source>
</evidence>
<dbReference type="PROSITE" id="PS50151">
    <property type="entry name" value="UVR"/>
    <property type="match status" value="1"/>
</dbReference>
<keyword evidence="3 13" id="KW-0963">Cytoplasm</keyword>
<dbReference type="Pfam" id="PF02151">
    <property type="entry name" value="UVR"/>
    <property type="match status" value="1"/>
</dbReference>
<dbReference type="InterPro" id="IPR006935">
    <property type="entry name" value="Helicase/UvrB_N"/>
</dbReference>
<keyword evidence="5 13" id="KW-0227">DNA damage</keyword>
<evidence type="ECO:0000256" key="5">
    <source>
        <dbReference type="ARBA" id="ARBA00022763"/>
    </source>
</evidence>
<dbReference type="InterPro" id="IPR001650">
    <property type="entry name" value="Helicase_C-like"/>
</dbReference>
<dbReference type="SMART" id="SM00490">
    <property type="entry name" value="HELICc"/>
    <property type="match status" value="1"/>
</dbReference>
<gene>
    <name evidence="13" type="primary">uvrB</name>
    <name evidence="19" type="ORF">J3R75_002389</name>
</gene>
<evidence type="ECO:0000313" key="20">
    <source>
        <dbReference type="Proteomes" id="UP001238163"/>
    </source>
</evidence>
<dbReference type="GO" id="GO:0005737">
    <property type="term" value="C:cytoplasm"/>
    <property type="evidence" value="ECO:0007669"/>
    <property type="project" value="UniProtKB-SubCell"/>
</dbReference>
<dbReference type="PROSITE" id="PS51192">
    <property type="entry name" value="HELICASE_ATP_BIND_1"/>
    <property type="match status" value="1"/>
</dbReference>
<dbReference type="GO" id="GO:0009381">
    <property type="term" value="F:excinuclease ABC activity"/>
    <property type="evidence" value="ECO:0007669"/>
    <property type="project" value="UniProtKB-UniRule"/>
</dbReference>
<dbReference type="PROSITE" id="PS51194">
    <property type="entry name" value="HELICASE_CTER"/>
    <property type="match status" value="1"/>
</dbReference>
<feature type="coiled-coil region" evidence="15">
    <location>
        <begin position="257"/>
        <end position="284"/>
    </location>
</feature>
<evidence type="ECO:0000256" key="12">
    <source>
        <dbReference type="ARBA" id="ARBA00029504"/>
    </source>
</evidence>